<keyword evidence="2" id="KW-0808">Transferase</keyword>
<proteinExistence type="predicted"/>
<comment type="caution">
    <text evidence="2">The sequence shown here is derived from an EMBL/GenBank/DDBJ whole genome shotgun (WGS) entry which is preliminary data.</text>
</comment>
<accession>A0A699J761</accession>
<keyword evidence="2" id="KW-0695">RNA-directed DNA polymerase</keyword>
<sequence>MSSLFADTYNVVAILEKSDAAEGFEQIIDFLSGSYIDYALTVNPHIYISLCLPNEEIFAGLAQMGYEKPSTKLSFYKAFFSSQWKFLIHTILQSLSAKRTYWNEVSTAMASAVICLSKGQKFNFSKYIFDSLVGKGFSGVETPLFEGMLAVRQPPEEGVVEAQVQADDVVAAAVEENVAEDVSHDAIPSPPFHVIPSLAQEPSSPPQQPQSSPQAPPQGAEFPTQIQQVLNDVFNQGRMIDDMDKEEGIELVKDADIAESKGRHAAEQAKIYNLDLDHSSKVLSMQEDSEVQEVVEVVTTAKLITDVVIAASQVSAASATISAAKPSIPAAAPTVVAAYTRKRKGVIIRDPEKELSTKTPAETPKVKDKGKGILVETPKPMKKKDQIELDAKYTRKLHEEINKDHEEFNKAINWDAAMDHVNKKSKNPQKHLEVVDDEDDDVFIEATSLVRKVPVVDYQIVLVDNKPRFKIIKADETHQLYISFTTLLKNFDREDLENLWGIVKDRFSTSKPTNFSDEYLLLTLKTMFEKPDRQDAI</sequence>
<reference evidence="2" key="1">
    <citation type="journal article" date="2019" name="Sci. Rep.">
        <title>Draft genome of Tanacetum cinerariifolium, the natural source of mosquito coil.</title>
        <authorList>
            <person name="Yamashiro T."/>
            <person name="Shiraishi A."/>
            <person name="Satake H."/>
            <person name="Nakayama K."/>
        </authorList>
    </citation>
    <scope>NUCLEOTIDE SEQUENCE</scope>
</reference>
<dbReference type="GO" id="GO:0003964">
    <property type="term" value="F:RNA-directed DNA polymerase activity"/>
    <property type="evidence" value="ECO:0007669"/>
    <property type="project" value="UniProtKB-KW"/>
</dbReference>
<dbReference type="EMBL" id="BKCJ010372464">
    <property type="protein sequence ID" value="GFA12350.1"/>
    <property type="molecule type" value="Genomic_DNA"/>
</dbReference>
<evidence type="ECO:0000313" key="2">
    <source>
        <dbReference type="EMBL" id="GFA12350.1"/>
    </source>
</evidence>
<name>A0A699J761_TANCI</name>
<organism evidence="2">
    <name type="scientific">Tanacetum cinerariifolium</name>
    <name type="common">Dalmatian daisy</name>
    <name type="synonym">Chrysanthemum cinerariifolium</name>
    <dbReference type="NCBI Taxonomy" id="118510"/>
    <lineage>
        <taxon>Eukaryota</taxon>
        <taxon>Viridiplantae</taxon>
        <taxon>Streptophyta</taxon>
        <taxon>Embryophyta</taxon>
        <taxon>Tracheophyta</taxon>
        <taxon>Spermatophyta</taxon>
        <taxon>Magnoliopsida</taxon>
        <taxon>eudicotyledons</taxon>
        <taxon>Gunneridae</taxon>
        <taxon>Pentapetalae</taxon>
        <taxon>asterids</taxon>
        <taxon>campanulids</taxon>
        <taxon>Asterales</taxon>
        <taxon>Asteraceae</taxon>
        <taxon>Asteroideae</taxon>
        <taxon>Anthemideae</taxon>
        <taxon>Anthemidinae</taxon>
        <taxon>Tanacetum</taxon>
    </lineage>
</organism>
<feature type="region of interest" description="Disordered" evidence="1">
    <location>
        <begin position="181"/>
        <end position="220"/>
    </location>
</feature>
<dbReference type="AlphaFoldDB" id="A0A699J761"/>
<evidence type="ECO:0000256" key="1">
    <source>
        <dbReference type="SAM" id="MobiDB-lite"/>
    </source>
</evidence>
<protein>
    <submittedName>
        <fullName evidence="2">Ribonuclease H-like domain, reverse transcriptase, RNA-dependent DNA polymerase</fullName>
    </submittedName>
</protein>
<keyword evidence="2" id="KW-0548">Nucleotidyltransferase</keyword>
<gene>
    <name evidence="2" type="ORF">Tci_584322</name>
</gene>